<evidence type="ECO:0000313" key="2">
    <source>
        <dbReference type="EMBL" id="ETV81176.1"/>
    </source>
</evidence>
<proteinExistence type="predicted"/>
<dbReference type="AlphaFoldDB" id="W4GPB3"/>
<reference evidence="2" key="1">
    <citation type="submission" date="2013-12" db="EMBL/GenBank/DDBJ databases">
        <title>The Genome Sequence of Aphanomyces astaci APO3.</title>
        <authorList>
            <consortium name="The Broad Institute Genomics Platform"/>
            <person name="Russ C."/>
            <person name="Tyler B."/>
            <person name="van West P."/>
            <person name="Dieguez-Uribeondo J."/>
            <person name="Young S.K."/>
            <person name="Zeng Q."/>
            <person name="Gargeya S."/>
            <person name="Fitzgerald M."/>
            <person name="Abouelleil A."/>
            <person name="Alvarado L."/>
            <person name="Chapman S.B."/>
            <person name="Gainer-Dewar J."/>
            <person name="Goldberg J."/>
            <person name="Griggs A."/>
            <person name="Gujja S."/>
            <person name="Hansen M."/>
            <person name="Howarth C."/>
            <person name="Imamovic A."/>
            <person name="Ireland A."/>
            <person name="Larimer J."/>
            <person name="McCowan C."/>
            <person name="Murphy C."/>
            <person name="Pearson M."/>
            <person name="Poon T.W."/>
            <person name="Priest M."/>
            <person name="Roberts A."/>
            <person name="Saif S."/>
            <person name="Shea T."/>
            <person name="Sykes S."/>
            <person name="Wortman J."/>
            <person name="Nusbaum C."/>
            <person name="Birren B."/>
        </authorList>
    </citation>
    <scope>NUCLEOTIDE SEQUENCE [LARGE SCALE GENOMIC DNA]</scope>
    <source>
        <strain evidence="2">APO3</strain>
    </source>
</reference>
<evidence type="ECO:0000256" key="1">
    <source>
        <dbReference type="SAM" id="MobiDB-lite"/>
    </source>
</evidence>
<feature type="region of interest" description="Disordered" evidence="1">
    <location>
        <begin position="1"/>
        <end position="94"/>
    </location>
</feature>
<sequence>MAASTTSSPSSSPAHRALSNRLKAQFQDPDSDNDDDAQASQDWFVNDVRATTPVQDNNNHTTHADPVHQEPAHVKKASASSPSRRKSSFSETEEDEAALVKTKTGFMHLRPLVSSVLIMELCTSDATMAKLYGSKYFKIYLPQIVDSQVDFCLVGRKRLNKNKIRFSLSETNISKWSNPSYVGKLSMYKTPRGHKFKIVCPKRKQRTVFTIEQDNRKLELVVHFDVKNQLVNLFQKMKPPTPSAAATSDVATVSCLLQKFINPVADVRGTTANVSLLQIDREGDATYGKHIISYMRPFSMFTSACIAVAMEAHLFDA</sequence>
<name>W4GPB3_APHAT</name>
<organism evidence="2">
    <name type="scientific">Aphanomyces astaci</name>
    <name type="common">Crayfish plague agent</name>
    <dbReference type="NCBI Taxonomy" id="112090"/>
    <lineage>
        <taxon>Eukaryota</taxon>
        <taxon>Sar</taxon>
        <taxon>Stramenopiles</taxon>
        <taxon>Oomycota</taxon>
        <taxon>Saprolegniomycetes</taxon>
        <taxon>Saprolegniales</taxon>
        <taxon>Verrucalvaceae</taxon>
        <taxon>Aphanomyces</taxon>
    </lineage>
</organism>
<gene>
    <name evidence="2" type="ORF">H257_05763</name>
</gene>
<dbReference type="VEuPathDB" id="FungiDB:H257_05763"/>
<protein>
    <recommendedName>
        <fullName evidence="3">Tubby C-terminal domain-containing protein</fullName>
    </recommendedName>
</protein>
<dbReference type="EMBL" id="KI913124">
    <property type="protein sequence ID" value="ETV81176.1"/>
    <property type="molecule type" value="Genomic_DNA"/>
</dbReference>
<dbReference type="GeneID" id="20807759"/>
<evidence type="ECO:0008006" key="3">
    <source>
        <dbReference type="Google" id="ProtNLM"/>
    </source>
</evidence>
<dbReference type="OrthoDB" id="159475at2759"/>
<feature type="compositionally biased region" description="Polar residues" evidence="1">
    <location>
        <begin position="52"/>
        <end position="61"/>
    </location>
</feature>
<accession>W4GPB3</accession>
<feature type="compositionally biased region" description="Basic and acidic residues" evidence="1">
    <location>
        <begin position="62"/>
        <end position="73"/>
    </location>
</feature>
<dbReference type="RefSeq" id="XP_009829034.1">
    <property type="nucleotide sequence ID" value="XM_009830732.1"/>
</dbReference>
<feature type="compositionally biased region" description="Low complexity" evidence="1">
    <location>
        <begin position="1"/>
        <end position="14"/>
    </location>
</feature>